<sequence>DLSHGTPVGSGMEKVPFMGEDIPRDLLTPSENGTMDVVPASESLYEELLLDNWPGSVTDDGMPCRIKHLWWWCLYCRTLKPSCMHTDFGGSDFCFGCEDLGCFAMEIPENGTLDTDYIDYFYDLLNVRDVLKLK</sequence>
<comment type="caution">
    <text evidence="1">The sequence shown here is derived from an EMBL/GenBank/DDBJ whole genome shotgun (WGS) entry which is preliminary data.</text>
</comment>
<dbReference type="EMBL" id="CAXKWB010001477">
    <property type="protein sequence ID" value="CAL4064435.1"/>
    <property type="molecule type" value="Genomic_DNA"/>
</dbReference>
<evidence type="ECO:0000313" key="2">
    <source>
        <dbReference type="Proteomes" id="UP001497623"/>
    </source>
</evidence>
<evidence type="ECO:0000313" key="1">
    <source>
        <dbReference type="EMBL" id="CAL4064435.1"/>
    </source>
</evidence>
<protein>
    <submittedName>
        <fullName evidence="1">Uncharacterized protein</fullName>
    </submittedName>
</protein>
<reference evidence="1 2" key="1">
    <citation type="submission" date="2024-05" db="EMBL/GenBank/DDBJ databases">
        <authorList>
            <person name="Wallberg A."/>
        </authorList>
    </citation>
    <scope>NUCLEOTIDE SEQUENCE [LARGE SCALE GENOMIC DNA]</scope>
</reference>
<organism evidence="1 2">
    <name type="scientific">Meganyctiphanes norvegica</name>
    <name type="common">Northern krill</name>
    <name type="synonym">Thysanopoda norvegica</name>
    <dbReference type="NCBI Taxonomy" id="48144"/>
    <lineage>
        <taxon>Eukaryota</taxon>
        <taxon>Metazoa</taxon>
        <taxon>Ecdysozoa</taxon>
        <taxon>Arthropoda</taxon>
        <taxon>Crustacea</taxon>
        <taxon>Multicrustacea</taxon>
        <taxon>Malacostraca</taxon>
        <taxon>Eumalacostraca</taxon>
        <taxon>Eucarida</taxon>
        <taxon>Euphausiacea</taxon>
        <taxon>Euphausiidae</taxon>
        <taxon>Meganyctiphanes</taxon>
    </lineage>
</organism>
<dbReference type="Proteomes" id="UP001497623">
    <property type="component" value="Unassembled WGS sequence"/>
</dbReference>
<keyword evidence="2" id="KW-1185">Reference proteome</keyword>
<proteinExistence type="predicted"/>
<accession>A0AAV2PW50</accession>
<name>A0AAV2PW50_MEGNR</name>
<dbReference type="AlphaFoldDB" id="A0AAV2PW50"/>
<feature type="non-terminal residue" evidence="1">
    <location>
        <position position="1"/>
    </location>
</feature>
<gene>
    <name evidence="1" type="ORF">MNOR_LOCUS4084</name>
</gene>